<dbReference type="EC" id="6.3.3.3" evidence="9"/>
<evidence type="ECO:0000313" key="10">
    <source>
        <dbReference type="EMBL" id="HIV08828.1"/>
    </source>
</evidence>
<comment type="subcellular location">
    <subcellularLocation>
        <location evidence="9">Cytoplasm</location>
    </subcellularLocation>
</comment>
<dbReference type="HAMAP" id="MF_00336">
    <property type="entry name" value="BioD"/>
    <property type="match status" value="1"/>
</dbReference>
<feature type="active site" evidence="9">
    <location>
        <position position="36"/>
    </location>
</feature>
<dbReference type="AlphaFoldDB" id="A0A9D1NM03"/>
<dbReference type="SUPFAM" id="SSF52540">
    <property type="entry name" value="P-loop containing nucleoside triphosphate hydrolases"/>
    <property type="match status" value="1"/>
</dbReference>
<evidence type="ECO:0000256" key="1">
    <source>
        <dbReference type="ARBA" id="ARBA00022490"/>
    </source>
</evidence>
<dbReference type="InterPro" id="IPR004472">
    <property type="entry name" value="DTB_synth_BioD"/>
</dbReference>
<accession>A0A9D1NM03</accession>
<evidence type="ECO:0000256" key="3">
    <source>
        <dbReference type="ARBA" id="ARBA00022723"/>
    </source>
</evidence>
<keyword evidence="4 9" id="KW-0547">Nucleotide-binding</keyword>
<dbReference type="CDD" id="cd03109">
    <property type="entry name" value="DTBS"/>
    <property type="match status" value="1"/>
</dbReference>
<dbReference type="EMBL" id="DVOR01000058">
    <property type="protein sequence ID" value="HIV08828.1"/>
    <property type="molecule type" value="Genomic_DNA"/>
</dbReference>
<comment type="function">
    <text evidence="9">Catalyzes a mechanistically unusual reaction, the ATP-dependent insertion of CO2 between the N7 and N8 nitrogen atoms of 7,8-diaminopelargonic acid (DAPA, also called 7,8-diammoniononanoate) to form a ureido ring.</text>
</comment>
<dbReference type="GO" id="GO:0004141">
    <property type="term" value="F:dethiobiotin synthase activity"/>
    <property type="evidence" value="ECO:0007669"/>
    <property type="project" value="UniProtKB-UniRule"/>
</dbReference>
<dbReference type="GO" id="GO:0005829">
    <property type="term" value="C:cytosol"/>
    <property type="evidence" value="ECO:0007669"/>
    <property type="project" value="TreeGrafter"/>
</dbReference>
<evidence type="ECO:0000313" key="11">
    <source>
        <dbReference type="Proteomes" id="UP000886845"/>
    </source>
</evidence>
<reference evidence="10" key="2">
    <citation type="journal article" date="2021" name="PeerJ">
        <title>Extensive microbial diversity within the chicken gut microbiome revealed by metagenomics and culture.</title>
        <authorList>
            <person name="Gilroy R."/>
            <person name="Ravi A."/>
            <person name="Getino M."/>
            <person name="Pursley I."/>
            <person name="Horton D.L."/>
            <person name="Alikhan N.F."/>
            <person name="Baker D."/>
            <person name="Gharbi K."/>
            <person name="Hall N."/>
            <person name="Watson M."/>
            <person name="Adriaenssens E.M."/>
            <person name="Foster-Nyarko E."/>
            <person name="Jarju S."/>
            <person name="Secka A."/>
            <person name="Antonio M."/>
            <person name="Oren A."/>
            <person name="Chaudhuri R.R."/>
            <person name="La Ragione R."/>
            <person name="Hildebrand F."/>
            <person name="Pallen M.J."/>
        </authorList>
    </citation>
    <scope>NUCLEOTIDE SEQUENCE</scope>
    <source>
        <strain evidence="10">35461</strain>
    </source>
</reference>
<keyword evidence="6 9" id="KW-0067">ATP-binding</keyword>
<dbReference type="Gene3D" id="3.40.50.300">
    <property type="entry name" value="P-loop containing nucleotide triphosphate hydrolases"/>
    <property type="match status" value="1"/>
</dbReference>
<comment type="similarity">
    <text evidence="9">Belongs to the dethiobiotin synthetase family.</text>
</comment>
<dbReference type="PANTHER" id="PTHR43210:SF2">
    <property type="entry name" value="ATP-DEPENDENT DETHIOBIOTIN SYNTHETASE BIOD 2"/>
    <property type="match status" value="1"/>
</dbReference>
<feature type="binding site" evidence="9">
    <location>
        <position position="15"/>
    </location>
    <ligand>
        <name>Mg(2+)</name>
        <dbReference type="ChEBI" id="CHEBI:18420"/>
    </ligand>
</feature>
<comment type="caution">
    <text evidence="9">Lacks conserved residue(s) required for the propagation of feature annotation.</text>
</comment>
<gene>
    <name evidence="9 10" type="primary">bioD</name>
    <name evidence="10" type="ORF">IAC79_01770</name>
</gene>
<comment type="catalytic activity">
    <reaction evidence="9">
        <text>(7R,8S)-7,8-diammoniononanoate + CO2 + ATP = (4R,5S)-dethiobiotin + ADP + phosphate + 3 H(+)</text>
        <dbReference type="Rhea" id="RHEA:15805"/>
        <dbReference type="ChEBI" id="CHEBI:15378"/>
        <dbReference type="ChEBI" id="CHEBI:16526"/>
        <dbReference type="ChEBI" id="CHEBI:30616"/>
        <dbReference type="ChEBI" id="CHEBI:43474"/>
        <dbReference type="ChEBI" id="CHEBI:149469"/>
        <dbReference type="ChEBI" id="CHEBI:149473"/>
        <dbReference type="ChEBI" id="CHEBI:456216"/>
        <dbReference type="EC" id="6.3.3.3"/>
    </reaction>
</comment>
<sequence>MIRFVSGIDTDAGKSIATGWLARTGLDAGRRVATLKLAQTGNVRASEDIARHRAMMGVGPLPEDAEGLTAPYIFPHPCSPDLAARLAGTEIDLARLKACAEALDARYDEVLVEGAGGLMVPLREGLLTVDFAVAQGWPFVFVLHGALGSVNHALLSFEALARRGAKVDTLVYNAWPGRKDPIIDADTRRLLRAEAAKAFPGAAWLELPILEGV</sequence>
<dbReference type="NCBIfam" id="TIGR00347">
    <property type="entry name" value="bioD"/>
    <property type="match status" value="1"/>
</dbReference>
<dbReference type="PIRSF" id="PIRSF006755">
    <property type="entry name" value="DTB_synth"/>
    <property type="match status" value="1"/>
</dbReference>
<evidence type="ECO:0000256" key="7">
    <source>
        <dbReference type="ARBA" id="ARBA00022842"/>
    </source>
</evidence>
<protein>
    <recommendedName>
        <fullName evidence="9">ATP-dependent dethiobiotin synthetase BioD</fullName>
        <ecNumber evidence="9">6.3.3.3</ecNumber>
    </recommendedName>
    <alternativeName>
        <fullName evidence="9">DTB synthetase</fullName>
        <shortName evidence="9">DTBS</shortName>
    </alternativeName>
    <alternativeName>
        <fullName evidence="9">Dethiobiotin synthase</fullName>
    </alternativeName>
</protein>
<name>A0A9D1NM03_9BACT</name>
<comment type="pathway">
    <text evidence="9">Cofactor biosynthesis; biotin biosynthesis; biotin from 7,8-diaminononanoate: step 1/2.</text>
</comment>
<evidence type="ECO:0000256" key="6">
    <source>
        <dbReference type="ARBA" id="ARBA00022840"/>
    </source>
</evidence>
<dbReference type="InterPro" id="IPR027417">
    <property type="entry name" value="P-loop_NTPase"/>
</dbReference>
<feature type="binding site" evidence="9">
    <location>
        <position position="113"/>
    </location>
    <ligand>
        <name>Mg(2+)</name>
        <dbReference type="ChEBI" id="CHEBI:18420"/>
    </ligand>
</feature>
<dbReference type="GO" id="GO:0000287">
    <property type="term" value="F:magnesium ion binding"/>
    <property type="evidence" value="ECO:0007669"/>
    <property type="project" value="UniProtKB-UniRule"/>
</dbReference>
<keyword evidence="3 9" id="KW-0479">Metal-binding</keyword>
<evidence type="ECO:0000256" key="2">
    <source>
        <dbReference type="ARBA" id="ARBA00022598"/>
    </source>
</evidence>
<evidence type="ECO:0000256" key="4">
    <source>
        <dbReference type="ARBA" id="ARBA00022741"/>
    </source>
</evidence>
<keyword evidence="2 9" id="KW-0436">Ligase</keyword>
<comment type="catalytic activity">
    <reaction evidence="8">
        <text>(7R,8S)-8-amino-7-(carboxyamino)nonanoate + ATP = (4R,5S)-dethiobiotin + ADP + phosphate + H(+)</text>
        <dbReference type="Rhea" id="RHEA:63684"/>
        <dbReference type="ChEBI" id="CHEBI:15378"/>
        <dbReference type="ChEBI" id="CHEBI:30616"/>
        <dbReference type="ChEBI" id="CHEBI:43474"/>
        <dbReference type="ChEBI" id="CHEBI:149470"/>
        <dbReference type="ChEBI" id="CHEBI:149473"/>
        <dbReference type="ChEBI" id="CHEBI:456216"/>
    </reaction>
</comment>
<evidence type="ECO:0000256" key="8">
    <source>
        <dbReference type="ARBA" id="ARBA00047386"/>
    </source>
</evidence>
<dbReference type="Proteomes" id="UP000886845">
    <property type="component" value="Unassembled WGS sequence"/>
</dbReference>
<proteinExistence type="inferred from homology"/>
<dbReference type="PANTHER" id="PTHR43210">
    <property type="entry name" value="DETHIOBIOTIN SYNTHETASE"/>
    <property type="match status" value="1"/>
</dbReference>
<keyword evidence="7 9" id="KW-0460">Magnesium</keyword>
<comment type="subunit">
    <text evidence="9">Homodimer.</text>
</comment>
<evidence type="ECO:0000256" key="5">
    <source>
        <dbReference type="ARBA" id="ARBA00022756"/>
    </source>
</evidence>
<feature type="binding site" evidence="9">
    <location>
        <begin position="113"/>
        <end position="116"/>
    </location>
    <ligand>
        <name>ATP</name>
        <dbReference type="ChEBI" id="CHEBI:30616"/>
    </ligand>
</feature>
<dbReference type="GO" id="GO:0005524">
    <property type="term" value="F:ATP binding"/>
    <property type="evidence" value="ECO:0007669"/>
    <property type="project" value="UniProtKB-UniRule"/>
</dbReference>
<reference evidence="10" key="1">
    <citation type="submission" date="2020-10" db="EMBL/GenBank/DDBJ databases">
        <authorList>
            <person name="Gilroy R."/>
        </authorList>
    </citation>
    <scope>NUCLEOTIDE SEQUENCE</scope>
    <source>
        <strain evidence="10">35461</strain>
    </source>
</reference>
<comment type="cofactor">
    <cofactor evidence="9">
        <name>Mg(2+)</name>
        <dbReference type="ChEBI" id="CHEBI:18420"/>
    </cofactor>
</comment>
<dbReference type="GO" id="GO:0009102">
    <property type="term" value="P:biotin biosynthetic process"/>
    <property type="evidence" value="ECO:0007669"/>
    <property type="project" value="UniProtKB-UniRule"/>
</dbReference>
<feature type="binding site" evidence="9">
    <location>
        <position position="48"/>
    </location>
    <ligand>
        <name>ATP</name>
        <dbReference type="ChEBI" id="CHEBI:30616"/>
    </ligand>
</feature>
<dbReference type="Pfam" id="PF13500">
    <property type="entry name" value="AAA_26"/>
    <property type="match status" value="1"/>
</dbReference>
<feature type="binding site" evidence="9">
    <location>
        <position position="40"/>
    </location>
    <ligand>
        <name>substrate</name>
    </ligand>
</feature>
<organism evidence="10 11">
    <name type="scientific">Candidatus Spyradenecus faecavium</name>
    <dbReference type="NCBI Taxonomy" id="2840947"/>
    <lineage>
        <taxon>Bacteria</taxon>
        <taxon>Pseudomonadati</taxon>
        <taxon>Lentisphaerota</taxon>
        <taxon>Lentisphaeria</taxon>
        <taxon>Lentisphaerales</taxon>
        <taxon>Lentisphaeraceae</taxon>
        <taxon>Lentisphaeraceae incertae sedis</taxon>
        <taxon>Candidatus Spyradenecus</taxon>
    </lineage>
</organism>
<comment type="caution">
    <text evidence="10">The sequence shown here is derived from an EMBL/GenBank/DDBJ whole genome shotgun (WGS) entry which is preliminary data.</text>
</comment>
<feature type="binding site" evidence="9">
    <location>
        <position position="48"/>
    </location>
    <ligand>
        <name>Mg(2+)</name>
        <dbReference type="ChEBI" id="CHEBI:18420"/>
    </ligand>
</feature>
<keyword evidence="1 9" id="KW-0963">Cytoplasm</keyword>
<keyword evidence="5 9" id="KW-0093">Biotin biosynthesis</keyword>
<feature type="binding site" evidence="9">
    <location>
        <begin position="11"/>
        <end position="16"/>
    </location>
    <ligand>
        <name>ATP</name>
        <dbReference type="ChEBI" id="CHEBI:30616"/>
    </ligand>
</feature>
<evidence type="ECO:0000256" key="9">
    <source>
        <dbReference type="HAMAP-Rule" id="MF_00336"/>
    </source>
</evidence>